<dbReference type="EMBL" id="JACYCC010000040">
    <property type="protein sequence ID" value="KAF8677413.1"/>
    <property type="molecule type" value="Genomic_DNA"/>
</dbReference>
<evidence type="ECO:0000313" key="4">
    <source>
        <dbReference type="Proteomes" id="UP000650582"/>
    </source>
</evidence>
<dbReference type="EMBL" id="CAJMWR010000380">
    <property type="protein sequence ID" value="CAE6373236.1"/>
    <property type="molecule type" value="Genomic_DNA"/>
</dbReference>
<feature type="compositionally biased region" description="Polar residues" evidence="1">
    <location>
        <begin position="37"/>
        <end position="54"/>
    </location>
</feature>
<gene>
    <name evidence="2" type="ORF">RDB_LOCUS20077</name>
    <name evidence="3" type="ORF">RHS04_06140</name>
</gene>
<dbReference type="Proteomes" id="UP000650582">
    <property type="component" value="Unassembled WGS sequence"/>
</dbReference>
<evidence type="ECO:0000256" key="1">
    <source>
        <dbReference type="SAM" id="MobiDB-lite"/>
    </source>
</evidence>
<dbReference type="Proteomes" id="UP000663840">
    <property type="component" value="Unassembled WGS sequence"/>
</dbReference>
<comment type="caution">
    <text evidence="3">The sequence shown here is derived from an EMBL/GenBank/DDBJ whole genome shotgun (WGS) entry which is preliminary data.</text>
</comment>
<accession>A0A8H7LIV2</accession>
<protein>
    <recommendedName>
        <fullName evidence="5">F-box domain-containing protein</fullName>
    </recommendedName>
</protein>
<organism evidence="3 4">
    <name type="scientific">Rhizoctonia solani</name>
    <dbReference type="NCBI Taxonomy" id="456999"/>
    <lineage>
        <taxon>Eukaryota</taxon>
        <taxon>Fungi</taxon>
        <taxon>Dikarya</taxon>
        <taxon>Basidiomycota</taxon>
        <taxon>Agaricomycotina</taxon>
        <taxon>Agaricomycetes</taxon>
        <taxon>Cantharellales</taxon>
        <taxon>Ceratobasidiaceae</taxon>
        <taxon>Rhizoctonia</taxon>
    </lineage>
</organism>
<dbReference type="AlphaFoldDB" id="A0A8H7LIV2"/>
<evidence type="ECO:0000313" key="3">
    <source>
        <dbReference type="EMBL" id="KAF8677413.1"/>
    </source>
</evidence>
<sequence length="529" mass="59299">MCPMEKGQEIEAPTSPSRLETVVPATTLFIVGTPLKSSSTKNINQPTNLRTLSRSKFPHSEGGKPKSRPVVYGAARSKPKPNNTPIAQCLPLAFPVGSNFTFNVPNVEINCVSTTRKNSTRALHALPTDVLVLVIQSIEPSRHHRVLKVLSLVSRGLNAAIAPILYRHLRLFHLKEVYDFSLGFRHPASVMSLEMFLTPDPQDSKWSPPSTNWVERLMGTLSKMEGLVSLNIKRCKNSAILDAITRHSNNPNFLPALQKVSLGYSYQFMCFAAGRSITCYGLAFDIQDPSGYESLDRFLFMLKLSSKSVSELKLTINFTDRFQVHMDNSSDYREKIVHSIAHYFPCLHTLVLKTQSRKNPGVGQRKVTDVLSLIPHKMPNLSHLELFDLRSPEYHPDATMKIANELSANEGLCPGLALLGLDGLLWKRTRDSPSPQQIAAELSRLISNERDKNAQSKENCGSVSLPEVTWIPCPSSPRGLKWWANKAQALFPSSRTKAIFLLREWMLNYWDPARVPSDDGRLERAVPHW</sequence>
<evidence type="ECO:0000313" key="2">
    <source>
        <dbReference type="EMBL" id="CAE6373236.1"/>
    </source>
</evidence>
<reference evidence="3" key="1">
    <citation type="submission" date="2020-09" db="EMBL/GenBank/DDBJ databases">
        <title>Comparative genome analyses of four rice-infecting Rhizoctonia solani isolates reveal extensive enrichment of homogalacturonan modification genes.</title>
        <authorList>
            <person name="Lee D.-Y."/>
            <person name="Jeon J."/>
            <person name="Kim K.-T."/>
            <person name="Cheong K."/>
            <person name="Song H."/>
            <person name="Choi G."/>
            <person name="Ko J."/>
            <person name="Opiyo S.O."/>
            <person name="Zuo S."/>
            <person name="Madhav S."/>
            <person name="Lee Y.-H."/>
            <person name="Wang G.-L."/>
        </authorList>
    </citation>
    <scope>NUCLEOTIDE SEQUENCE</scope>
    <source>
        <strain evidence="3">AG1-IA YN-7</strain>
    </source>
</reference>
<proteinExistence type="predicted"/>
<name>A0A8H7LIV2_9AGAM</name>
<evidence type="ECO:0008006" key="5">
    <source>
        <dbReference type="Google" id="ProtNLM"/>
    </source>
</evidence>
<feature type="region of interest" description="Disordered" evidence="1">
    <location>
        <begin position="37"/>
        <end position="81"/>
    </location>
</feature>
<reference evidence="2" key="2">
    <citation type="submission" date="2021-01" db="EMBL/GenBank/DDBJ databases">
        <authorList>
            <person name="Kaushik A."/>
        </authorList>
    </citation>
    <scope>NUCLEOTIDE SEQUENCE</scope>
    <source>
        <strain evidence="2">AG1-1A</strain>
    </source>
</reference>